<proteinExistence type="predicted"/>
<organism evidence="1 2">
    <name type="scientific">Rotaria magnacalcarata</name>
    <dbReference type="NCBI Taxonomy" id="392030"/>
    <lineage>
        <taxon>Eukaryota</taxon>
        <taxon>Metazoa</taxon>
        <taxon>Spiralia</taxon>
        <taxon>Gnathifera</taxon>
        <taxon>Rotifera</taxon>
        <taxon>Eurotatoria</taxon>
        <taxon>Bdelloidea</taxon>
        <taxon>Philodinida</taxon>
        <taxon>Philodinidae</taxon>
        <taxon>Rotaria</taxon>
    </lineage>
</organism>
<evidence type="ECO:0000313" key="1">
    <source>
        <dbReference type="EMBL" id="CAF5223790.1"/>
    </source>
</evidence>
<gene>
    <name evidence="1" type="ORF">SMN809_LOCUS83495</name>
</gene>
<dbReference type="AlphaFoldDB" id="A0A8S3K222"/>
<evidence type="ECO:0000313" key="2">
    <source>
        <dbReference type="Proteomes" id="UP000676336"/>
    </source>
</evidence>
<dbReference type="Proteomes" id="UP000676336">
    <property type="component" value="Unassembled WGS sequence"/>
</dbReference>
<dbReference type="EMBL" id="CAJOBI010355752">
    <property type="protein sequence ID" value="CAF5223790.1"/>
    <property type="molecule type" value="Genomic_DNA"/>
</dbReference>
<protein>
    <submittedName>
        <fullName evidence="1">Uncharacterized protein</fullName>
    </submittedName>
</protein>
<sequence>MHYVTHEINENCRSQRTIHAHLSSDRLFEPKQ</sequence>
<feature type="non-terminal residue" evidence="1">
    <location>
        <position position="32"/>
    </location>
</feature>
<name>A0A8S3K222_9BILA</name>
<comment type="caution">
    <text evidence="1">The sequence shown here is derived from an EMBL/GenBank/DDBJ whole genome shotgun (WGS) entry which is preliminary data.</text>
</comment>
<reference evidence="1" key="1">
    <citation type="submission" date="2021-02" db="EMBL/GenBank/DDBJ databases">
        <authorList>
            <person name="Nowell W R."/>
        </authorList>
    </citation>
    <scope>NUCLEOTIDE SEQUENCE</scope>
</reference>
<accession>A0A8S3K222</accession>